<dbReference type="Proteomes" id="UP000594263">
    <property type="component" value="Unplaced"/>
</dbReference>
<dbReference type="OMA" id="VAMPRCQ"/>
<dbReference type="EnsemblPlants" id="Kaladp0566s0004.1.v1.1">
    <property type="protein sequence ID" value="Kaladp0566s0004.1.v1.1.CDS.1"/>
    <property type="gene ID" value="Kaladp0566s0004.v1.1"/>
</dbReference>
<protein>
    <submittedName>
        <fullName evidence="1">Uncharacterized protein</fullName>
    </submittedName>
</protein>
<reference evidence="1" key="1">
    <citation type="submission" date="2021-01" db="UniProtKB">
        <authorList>
            <consortium name="EnsemblPlants"/>
        </authorList>
    </citation>
    <scope>IDENTIFICATION</scope>
</reference>
<evidence type="ECO:0000313" key="1">
    <source>
        <dbReference type="EnsemblPlants" id="Kaladp0566s0004.1.v1.1.CDS.1"/>
    </source>
</evidence>
<keyword evidence="2" id="KW-1185">Reference proteome</keyword>
<dbReference type="Gramene" id="Kaladp0566s0004.1.v1.1">
    <property type="protein sequence ID" value="Kaladp0566s0004.1.v1.1.CDS.1"/>
    <property type="gene ID" value="Kaladp0566s0004.v1.1"/>
</dbReference>
<dbReference type="PIRSF" id="PIRSF031279">
    <property type="entry name" value="UCP031279"/>
    <property type="match status" value="1"/>
</dbReference>
<sequence length="157" mass="17873">MTNSENCSNNVAGNRKRESMLTRIVKTPLRILVKARDLYMKTMEYCDGRVSQSTTYVPSSIPRSFSVRASSMHANGRDDDCRELIRVASRRGRLVRVDGTLRLQQPPQPSIMPARSYSVRPMAIQRIDEDETSEFVEDYACARSRSCAVERTRGGFF</sequence>
<proteinExistence type="predicted"/>
<organism evidence="1 2">
    <name type="scientific">Kalanchoe fedtschenkoi</name>
    <name type="common">Lavender scallops</name>
    <name type="synonym">South American air plant</name>
    <dbReference type="NCBI Taxonomy" id="63787"/>
    <lineage>
        <taxon>Eukaryota</taxon>
        <taxon>Viridiplantae</taxon>
        <taxon>Streptophyta</taxon>
        <taxon>Embryophyta</taxon>
        <taxon>Tracheophyta</taxon>
        <taxon>Spermatophyta</taxon>
        <taxon>Magnoliopsida</taxon>
        <taxon>eudicotyledons</taxon>
        <taxon>Gunneridae</taxon>
        <taxon>Pentapetalae</taxon>
        <taxon>Saxifragales</taxon>
        <taxon>Crassulaceae</taxon>
        <taxon>Kalanchoe</taxon>
    </lineage>
</organism>
<accession>A0A7N0VEV2</accession>
<dbReference type="AlphaFoldDB" id="A0A7N0VEV2"/>
<evidence type="ECO:0000313" key="2">
    <source>
        <dbReference type="Proteomes" id="UP000594263"/>
    </source>
</evidence>
<dbReference type="PANTHER" id="PTHR33526:SF4">
    <property type="entry name" value="OS07G0123800 PROTEIN"/>
    <property type="match status" value="1"/>
</dbReference>
<dbReference type="PANTHER" id="PTHR33526">
    <property type="entry name" value="OS07G0123800 PROTEIN"/>
    <property type="match status" value="1"/>
</dbReference>
<name>A0A7N0VEV2_KALFE</name>
<dbReference type="InterPro" id="IPR016972">
    <property type="entry name" value="UCP031279"/>
</dbReference>